<proteinExistence type="predicted"/>
<accession>A0ACC6L4W0</accession>
<reference evidence="1" key="1">
    <citation type="submission" date="2023-07" db="EMBL/GenBank/DDBJ databases">
        <title>Sorghum-associated microbial communities from plants grown in Nebraska, USA.</title>
        <authorList>
            <person name="Schachtman D."/>
        </authorList>
    </citation>
    <scope>NUCLEOTIDE SEQUENCE</scope>
    <source>
        <strain evidence="1">2697</strain>
    </source>
</reference>
<dbReference type="Proteomes" id="UP001246858">
    <property type="component" value="Unassembled WGS sequence"/>
</dbReference>
<dbReference type="EMBL" id="JAVDTF010000006">
    <property type="protein sequence ID" value="MDR6786397.1"/>
    <property type="molecule type" value="Genomic_DNA"/>
</dbReference>
<name>A0ACC6L4W0_9SPHI</name>
<evidence type="ECO:0000313" key="1">
    <source>
        <dbReference type="EMBL" id="MDR6786397.1"/>
    </source>
</evidence>
<sequence length="155" mass="17684">MYHTYQHTGFVSYVSEPENIHYRRSKPTTRRYITGNSYNTYQMAKNAIPERKGYWLMLFDGTGALAHTEKMGDQASGLSEIGAVLQTALRYECLSLVLVSHCDDYYQANSTDMMYNVKLITAACGISMVLLDHLVIEPDGYYSYRDNGLLSYMNN</sequence>
<gene>
    <name evidence="1" type="ORF">J2X78_004990</name>
</gene>
<comment type="caution">
    <text evidence="1">The sequence shown here is derived from an EMBL/GenBank/DDBJ whole genome shotgun (WGS) entry which is preliminary data.</text>
</comment>
<protein>
    <submittedName>
        <fullName evidence="1">DNA repair protein RadC</fullName>
    </submittedName>
</protein>
<evidence type="ECO:0000313" key="2">
    <source>
        <dbReference type="Proteomes" id="UP001246858"/>
    </source>
</evidence>
<organism evidence="1 2">
    <name type="scientific">Pedobacter africanus</name>
    <dbReference type="NCBI Taxonomy" id="151894"/>
    <lineage>
        <taxon>Bacteria</taxon>
        <taxon>Pseudomonadati</taxon>
        <taxon>Bacteroidota</taxon>
        <taxon>Sphingobacteriia</taxon>
        <taxon>Sphingobacteriales</taxon>
        <taxon>Sphingobacteriaceae</taxon>
        <taxon>Pedobacter</taxon>
    </lineage>
</organism>
<keyword evidence="2" id="KW-1185">Reference proteome</keyword>